<dbReference type="PANTHER" id="PTHR43046:SF16">
    <property type="entry name" value="ADP-RIBOSE PYROPHOSPHATASE YJHB-RELATED"/>
    <property type="match status" value="1"/>
</dbReference>
<evidence type="ECO:0000313" key="5">
    <source>
        <dbReference type="EMBL" id="GAA5529870.1"/>
    </source>
</evidence>
<evidence type="ECO:0000256" key="2">
    <source>
        <dbReference type="ARBA" id="ARBA00022801"/>
    </source>
</evidence>
<comment type="similarity">
    <text evidence="3">Belongs to the Nudix hydrolase family.</text>
</comment>
<evidence type="ECO:0000259" key="4">
    <source>
        <dbReference type="PROSITE" id="PS51462"/>
    </source>
</evidence>
<comment type="caution">
    <text evidence="5">The sequence shown here is derived from an EMBL/GenBank/DDBJ whole genome shotgun (WGS) entry which is preliminary data.</text>
</comment>
<dbReference type="Proteomes" id="UP001428290">
    <property type="component" value="Unassembled WGS sequence"/>
</dbReference>
<gene>
    <name evidence="5" type="ORF">Hgul01_03684</name>
</gene>
<dbReference type="EMBL" id="BAABRU010000013">
    <property type="protein sequence ID" value="GAA5529870.1"/>
    <property type="molecule type" value="Genomic_DNA"/>
</dbReference>
<dbReference type="PROSITE" id="PS51462">
    <property type="entry name" value="NUDIX"/>
    <property type="match status" value="1"/>
</dbReference>
<keyword evidence="6" id="KW-1185">Reference proteome</keyword>
<name>A0ABP9X5T3_9CHLR</name>
<dbReference type="Gene3D" id="3.90.79.10">
    <property type="entry name" value="Nucleoside Triphosphate Pyrophosphohydrolase"/>
    <property type="match status" value="1"/>
</dbReference>
<dbReference type="InterPro" id="IPR020476">
    <property type="entry name" value="Nudix_hydrolase"/>
</dbReference>
<dbReference type="SUPFAM" id="SSF55811">
    <property type="entry name" value="Nudix"/>
    <property type="match status" value="1"/>
</dbReference>
<accession>A0ABP9X5T3</accession>
<comment type="cofactor">
    <cofactor evidence="1">
        <name>Mg(2+)</name>
        <dbReference type="ChEBI" id="CHEBI:18420"/>
    </cofactor>
</comment>
<proteinExistence type="inferred from homology"/>
<sequence length="171" mass="19938">MELPSFIFPLLKRFRLPPRLHWLAANLINPHFLLGVAGIITDEQGRLLLFHHTYRRSHPWGMPGGWMSKGESPLETLEREVHEESGLHVRAERLALIGVTRDRPKFEFVVCGKLVGGTFQASREVDQMGWFEPDQYPALAPFHQHILQQWREQPNHEVGWYEAPWIIAHPR</sequence>
<evidence type="ECO:0000313" key="6">
    <source>
        <dbReference type="Proteomes" id="UP001428290"/>
    </source>
</evidence>
<feature type="domain" description="Nudix hydrolase" evidence="4">
    <location>
        <begin position="31"/>
        <end position="153"/>
    </location>
</feature>
<evidence type="ECO:0000256" key="3">
    <source>
        <dbReference type="RuleBase" id="RU003476"/>
    </source>
</evidence>
<dbReference type="InterPro" id="IPR015797">
    <property type="entry name" value="NUDIX_hydrolase-like_dom_sf"/>
</dbReference>
<dbReference type="PROSITE" id="PS00893">
    <property type="entry name" value="NUDIX_BOX"/>
    <property type="match status" value="1"/>
</dbReference>
<dbReference type="InterPro" id="IPR020084">
    <property type="entry name" value="NUDIX_hydrolase_CS"/>
</dbReference>
<dbReference type="RefSeq" id="WP_345723462.1">
    <property type="nucleotide sequence ID" value="NZ_BAABRU010000013.1"/>
</dbReference>
<dbReference type="InterPro" id="IPR000086">
    <property type="entry name" value="NUDIX_hydrolase_dom"/>
</dbReference>
<protein>
    <recommendedName>
        <fullName evidence="4">Nudix hydrolase domain-containing protein</fullName>
    </recommendedName>
</protein>
<dbReference type="PRINTS" id="PR00502">
    <property type="entry name" value="NUDIXFAMILY"/>
</dbReference>
<keyword evidence="2 3" id="KW-0378">Hydrolase</keyword>
<reference evidence="5 6" key="1">
    <citation type="submission" date="2024-02" db="EMBL/GenBank/DDBJ databases">
        <title>Herpetosiphon gulosus NBRC 112829.</title>
        <authorList>
            <person name="Ichikawa N."/>
            <person name="Katano-Makiyama Y."/>
            <person name="Hidaka K."/>
        </authorList>
    </citation>
    <scope>NUCLEOTIDE SEQUENCE [LARGE SCALE GENOMIC DNA]</scope>
    <source>
        <strain evidence="5 6">NBRC 112829</strain>
    </source>
</reference>
<evidence type="ECO:0000256" key="1">
    <source>
        <dbReference type="ARBA" id="ARBA00001946"/>
    </source>
</evidence>
<dbReference type="Pfam" id="PF00293">
    <property type="entry name" value="NUDIX"/>
    <property type="match status" value="1"/>
</dbReference>
<organism evidence="5 6">
    <name type="scientific">Herpetosiphon gulosus</name>
    <dbReference type="NCBI Taxonomy" id="1973496"/>
    <lineage>
        <taxon>Bacteria</taxon>
        <taxon>Bacillati</taxon>
        <taxon>Chloroflexota</taxon>
        <taxon>Chloroflexia</taxon>
        <taxon>Herpetosiphonales</taxon>
        <taxon>Herpetosiphonaceae</taxon>
        <taxon>Herpetosiphon</taxon>
    </lineage>
</organism>
<dbReference type="PANTHER" id="PTHR43046">
    <property type="entry name" value="GDP-MANNOSE MANNOSYL HYDROLASE"/>
    <property type="match status" value="1"/>
</dbReference>